<proteinExistence type="predicted"/>
<sequence length="135" mass="15403">MKNQQRSFTADQIKKAHSKVKSGADFPTYIQNLKKLGVTHYKTFVSDGHTDYYGINDYIVRAPAKYASLTIAKISNNKEFQTQLKAHQEGKTDYPTFCNDASKSGIEKWVVLMEEMTCTYFDKANNSILVEQIPH</sequence>
<dbReference type="InterPro" id="IPR009833">
    <property type="entry name" value="DUF1398"/>
</dbReference>
<keyword evidence="2" id="KW-1185">Reference proteome</keyword>
<dbReference type="InterPro" id="IPR036696">
    <property type="entry name" value="YdfO-like_sf"/>
</dbReference>
<accession>A0ABR7QQ40</accession>
<dbReference type="SUPFAM" id="SSF160419">
    <property type="entry name" value="YdfO-like"/>
    <property type="match status" value="1"/>
</dbReference>
<evidence type="ECO:0000313" key="2">
    <source>
        <dbReference type="Proteomes" id="UP000618952"/>
    </source>
</evidence>
<dbReference type="Gene3D" id="3.30.1810.10">
    <property type="entry name" value="YdfO-like"/>
    <property type="match status" value="1"/>
</dbReference>
<evidence type="ECO:0000313" key="1">
    <source>
        <dbReference type="EMBL" id="MBC8769306.1"/>
    </source>
</evidence>
<reference evidence="1 2" key="1">
    <citation type="submission" date="2020-08" db="EMBL/GenBank/DDBJ databases">
        <title>Arenibacter gaetbuli sp. nov., isolated from a sand dune.</title>
        <authorList>
            <person name="Park S."/>
            <person name="Yoon J.-H."/>
        </authorList>
    </citation>
    <scope>NUCLEOTIDE SEQUENCE [LARGE SCALE GENOMIC DNA]</scope>
    <source>
        <strain evidence="1 2">BSSL-BM3</strain>
    </source>
</reference>
<gene>
    <name evidence="1" type="ORF">H4O18_15015</name>
</gene>
<protein>
    <submittedName>
        <fullName evidence="1">DUF1398 domain-containing protein</fullName>
    </submittedName>
</protein>
<dbReference type="Pfam" id="PF07166">
    <property type="entry name" value="DUF1398"/>
    <property type="match status" value="1"/>
</dbReference>
<dbReference type="Proteomes" id="UP000618952">
    <property type="component" value="Unassembled WGS sequence"/>
</dbReference>
<organism evidence="1 2">
    <name type="scientific">Arenibacter arenosicollis</name>
    <dbReference type="NCBI Taxonomy" id="2762274"/>
    <lineage>
        <taxon>Bacteria</taxon>
        <taxon>Pseudomonadati</taxon>
        <taxon>Bacteroidota</taxon>
        <taxon>Flavobacteriia</taxon>
        <taxon>Flavobacteriales</taxon>
        <taxon>Flavobacteriaceae</taxon>
        <taxon>Arenibacter</taxon>
    </lineage>
</organism>
<dbReference type="EMBL" id="JACLHY010000016">
    <property type="protein sequence ID" value="MBC8769306.1"/>
    <property type="molecule type" value="Genomic_DNA"/>
</dbReference>
<comment type="caution">
    <text evidence="1">The sequence shown here is derived from an EMBL/GenBank/DDBJ whole genome shotgun (WGS) entry which is preliminary data.</text>
</comment>
<name>A0ABR7QQ40_9FLAO</name>
<dbReference type="RefSeq" id="WP_187585990.1">
    <property type="nucleotide sequence ID" value="NZ_JACLHY010000016.1"/>
</dbReference>